<sequence length="369" mass="39323">MADESKITWYYTLNHRSFRDEKACGANASQSKQYLTAHTVDRAHLATIFAIAVTPKVVLSGGGLSSLAVHDSTKPDFPLLQTIKGANPTGCHHICASRDGRVAASASFSGDLKVWSSDPTTGEWKLLTALQTGKNEAGGLGGESSVSDANPSQPAADGRSSRNGVWAVAISETGERLAATTVDNRALVWVARNGAMMLEHTFDGFNESFGTCVAISGDDRLVATGHQNGSAYVFSTETGRLMYSLSSLARPLRAISFSPGGSLLATAGDANIIAIYDVKHGEHIGNLKGHAAWITSLDWNDSGEYLASAALDGRVKVWSIDRLECVATHSETDEPLWAVRWLPKMGRSELFVTGGASRSLTFYREATGI</sequence>
<dbReference type="InterPro" id="IPR001680">
    <property type="entry name" value="WD40_rpt"/>
</dbReference>
<evidence type="ECO:0000256" key="4">
    <source>
        <dbReference type="SAM" id="MobiDB-lite"/>
    </source>
</evidence>
<keyword evidence="2" id="KW-0677">Repeat</keyword>
<evidence type="ECO:0000256" key="2">
    <source>
        <dbReference type="ARBA" id="ARBA00022737"/>
    </source>
</evidence>
<feature type="region of interest" description="Disordered" evidence="4">
    <location>
        <begin position="137"/>
        <end position="161"/>
    </location>
</feature>
<dbReference type="SMART" id="SM00320">
    <property type="entry name" value="WD40"/>
    <property type="match status" value="7"/>
</dbReference>
<accession>A0ABR3ZDE1</accession>
<name>A0ABR3ZDE1_9PEZI</name>
<protein>
    <submittedName>
        <fullName evidence="5">Ski complex subunit Rec14</fullName>
    </submittedName>
</protein>
<dbReference type="Proteomes" id="UP001583280">
    <property type="component" value="Unassembled WGS sequence"/>
</dbReference>
<keyword evidence="6" id="KW-1185">Reference proteome</keyword>
<dbReference type="EMBL" id="JAWDJO010000030">
    <property type="protein sequence ID" value="KAL1898701.1"/>
    <property type="molecule type" value="Genomic_DNA"/>
</dbReference>
<evidence type="ECO:0000256" key="1">
    <source>
        <dbReference type="ARBA" id="ARBA00022574"/>
    </source>
</evidence>
<gene>
    <name evidence="5" type="primary">rec14</name>
    <name evidence="5" type="ORF">Cpir12675_001808</name>
</gene>
<feature type="compositionally biased region" description="Polar residues" evidence="4">
    <location>
        <begin position="144"/>
        <end position="153"/>
    </location>
</feature>
<dbReference type="Gene3D" id="2.130.10.10">
    <property type="entry name" value="YVTN repeat-like/Quinoprotein amine dehydrogenase"/>
    <property type="match status" value="1"/>
</dbReference>
<organism evidence="5 6">
    <name type="scientific">Ceratocystis pirilliformis</name>
    <dbReference type="NCBI Taxonomy" id="259994"/>
    <lineage>
        <taxon>Eukaryota</taxon>
        <taxon>Fungi</taxon>
        <taxon>Dikarya</taxon>
        <taxon>Ascomycota</taxon>
        <taxon>Pezizomycotina</taxon>
        <taxon>Sordariomycetes</taxon>
        <taxon>Hypocreomycetidae</taxon>
        <taxon>Microascales</taxon>
        <taxon>Ceratocystidaceae</taxon>
        <taxon>Ceratocystis</taxon>
    </lineage>
</organism>
<dbReference type="InterPro" id="IPR051510">
    <property type="entry name" value="SKI8"/>
</dbReference>
<dbReference type="SUPFAM" id="SSF50978">
    <property type="entry name" value="WD40 repeat-like"/>
    <property type="match status" value="1"/>
</dbReference>
<dbReference type="Pfam" id="PF00400">
    <property type="entry name" value="WD40"/>
    <property type="match status" value="3"/>
</dbReference>
<dbReference type="InterPro" id="IPR015943">
    <property type="entry name" value="WD40/YVTN_repeat-like_dom_sf"/>
</dbReference>
<dbReference type="PROSITE" id="PS50082">
    <property type="entry name" value="WD_REPEATS_2"/>
    <property type="match status" value="1"/>
</dbReference>
<dbReference type="PANTHER" id="PTHR44090:SF1">
    <property type="entry name" value="SUPERKILLER COMPLEX PROTEIN 8"/>
    <property type="match status" value="1"/>
</dbReference>
<dbReference type="PROSITE" id="PS50294">
    <property type="entry name" value="WD_REPEATS_REGION"/>
    <property type="match status" value="1"/>
</dbReference>
<feature type="repeat" description="WD" evidence="3">
    <location>
        <begin position="287"/>
        <end position="328"/>
    </location>
</feature>
<keyword evidence="1 3" id="KW-0853">WD repeat</keyword>
<proteinExistence type="predicted"/>
<evidence type="ECO:0000313" key="5">
    <source>
        <dbReference type="EMBL" id="KAL1898701.1"/>
    </source>
</evidence>
<evidence type="ECO:0000256" key="3">
    <source>
        <dbReference type="PROSITE-ProRule" id="PRU00221"/>
    </source>
</evidence>
<reference evidence="5 6" key="1">
    <citation type="journal article" date="2024" name="IMA Fungus">
        <title>IMA Genome - F19 : A genome assembly and annotation guide to empower mycologists, including annotated draft genome sequences of Ceratocystis pirilliformis, Diaporthe australafricana, Fusarium ophioides, Paecilomyces lecythidis, and Sporothrix stenoceras.</title>
        <authorList>
            <person name="Aylward J."/>
            <person name="Wilson A.M."/>
            <person name="Visagie C.M."/>
            <person name="Spraker J."/>
            <person name="Barnes I."/>
            <person name="Buitendag C."/>
            <person name="Ceriani C."/>
            <person name="Del Mar Angel L."/>
            <person name="du Plessis D."/>
            <person name="Fuchs T."/>
            <person name="Gasser K."/>
            <person name="Kramer D."/>
            <person name="Li W."/>
            <person name="Munsamy K."/>
            <person name="Piso A."/>
            <person name="Price J.L."/>
            <person name="Sonnekus B."/>
            <person name="Thomas C."/>
            <person name="van der Nest A."/>
            <person name="van Dijk A."/>
            <person name="van Heerden A."/>
            <person name="van Vuuren N."/>
            <person name="Yilmaz N."/>
            <person name="Duong T.A."/>
            <person name="van der Merwe N.A."/>
            <person name="Wingfield M.J."/>
            <person name="Wingfield B.D."/>
        </authorList>
    </citation>
    <scope>NUCLEOTIDE SEQUENCE [LARGE SCALE GENOMIC DNA]</scope>
    <source>
        <strain evidence="5 6">CMW 12675</strain>
    </source>
</reference>
<comment type="caution">
    <text evidence="5">The sequence shown here is derived from an EMBL/GenBank/DDBJ whole genome shotgun (WGS) entry which is preliminary data.</text>
</comment>
<dbReference type="PANTHER" id="PTHR44090">
    <property type="entry name" value="WD REPEAT-CONTAINING PROTEIN 61"/>
    <property type="match status" value="1"/>
</dbReference>
<dbReference type="InterPro" id="IPR036322">
    <property type="entry name" value="WD40_repeat_dom_sf"/>
</dbReference>
<evidence type="ECO:0000313" key="6">
    <source>
        <dbReference type="Proteomes" id="UP001583280"/>
    </source>
</evidence>